<dbReference type="Proteomes" id="UP001251217">
    <property type="component" value="Unassembled WGS sequence"/>
</dbReference>
<keyword evidence="2" id="KW-1185">Reference proteome</keyword>
<reference evidence="1 2" key="1">
    <citation type="submission" date="2023-07" db="EMBL/GenBank/DDBJ databases">
        <title>Sorghum-associated microbial communities from plants grown in Nebraska, USA.</title>
        <authorList>
            <person name="Schachtman D."/>
        </authorList>
    </citation>
    <scope>NUCLEOTIDE SEQUENCE [LARGE SCALE GENOMIC DNA]</scope>
    <source>
        <strain evidence="1 2">4272</strain>
    </source>
</reference>
<dbReference type="RefSeq" id="WP_310398413.1">
    <property type="nucleotide sequence ID" value="NZ_JAVDWW010000001.1"/>
</dbReference>
<evidence type="ECO:0000313" key="2">
    <source>
        <dbReference type="Proteomes" id="UP001251217"/>
    </source>
</evidence>
<evidence type="ECO:0000313" key="1">
    <source>
        <dbReference type="EMBL" id="MDR7166287.1"/>
    </source>
</evidence>
<gene>
    <name evidence="1" type="ORF">J2W56_000005</name>
</gene>
<organism evidence="1 2">
    <name type="scientific">Nocardia kruczakiae</name>
    <dbReference type="NCBI Taxonomy" id="261477"/>
    <lineage>
        <taxon>Bacteria</taxon>
        <taxon>Bacillati</taxon>
        <taxon>Actinomycetota</taxon>
        <taxon>Actinomycetes</taxon>
        <taxon>Mycobacteriales</taxon>
        <taxon>Nocardiaceae</taxon>
        <taxon>Nocardia</taxon>
    </lineage>
</organism>
<dbReference type="EMBL" id="JAVDWW010000001">
    <property type="protein sequence ID" value="MDR7166287.1"/>
    <property type="molecule type" value="Genomic_DNA"/>
</dbReference>
<sequence length="206" mass="22147">MAVGALYDRPAPLSPAGLIGYVASGLDADLSRWFPDAEPVVVPAQTRSATPFLARLAPTDAVALAALDARVRSGVMPQFLDIFDWSYGFDFAGNDCGILDADYTTELTDADVFSVGADGGGNLFCVLTNGQVALWLHEEEVLEGGTRFDHLDVFIWSFLRYRAVRAGRLELEAVEAGFRALGQDGALEPELGLLSHMSRPTSHAVE</sequence>
<evidence type="ECO:0008006" key="3">
    <source>
        <dbReference type="Google" id="ProtNLM"/>
    </source>
</evidence>
<accession>A0ABU1X8D7</accession>
<protein>
    <recommendedName>
        <fullName evidence="3">SUKH-4 immunity protein of toxin-antitoxin system</fullName>
    </recommendedName>
</protein>
<comment type="caution">
    <text evidence="1">The sequence shown here is derived from an EMBL/GenBank/DDBJ whole genome shotgun (WGS) entry which is preliminary data.</text>
</comment>
<proteinExistence type="predicted"/>
<name>A0ABU1X8D7_9NOCA</name>